<dbReference type="InterPro" id="IPR001878">
    <property type="entry name" value="Znf_CCHC"/>
</dbReference>
<dbReference type="AlphaFoldDB" id="A0A1L8I0Z0"/>
<feature type="region of interest" description="Disordered" evidence="11">
    <location>
        <begin position="691"/>
        <end position="728"/>
    </location>
</feature>
<dbReference type="Gene3D" id="4.10.60.10">
    <property type="entry name" value="Zinc finger, CCHC-type"/>
    <property type="match status" value="1"/>
</dbReference>
<comment type="function">
    <text evidence="9">Scaffolding subunit of the trimeric nuclear exosome targeting (NEXT) complex that is involved in the surveillance and turnover of aberrant transcripts and non-coding RNAs. NEXT functions as an RNA exosome cofactor that directs a subset of non-coding short-lived RNAs for exosomal degradation. May be involved in pre-mRNA splicing. It is required for 3'-end maturation of telomerase RNA component (TERC), TERC 3'-end targeting to the nuclear RNA exosome, and for telomerase function.</text>
</comment>
<feature type="compositionally biased region" description="Low complexity" evidence="11">
    <location>
        <begin position="613"/>
        <end position="637"/>
    </location>
</feature>
<protein>
    <recommendedName>
        <fullName evidence="3">Zinc finger CCHC domain-containing protein 8</fullName>
    </recommendedName>
    <alternativeName>
        <fullName evidence="8">TRAMP-like complex RNA-binding factor ZCCHC8</fullName>
    </alternativeName>
</protein>
<feature type="coiled-coil region" evidence="10">
    <location>
        <begin position="46"/>
        <end position="73"/>
    </location>
</feature>
<dbReference type="GeneID" id="446764"/>
<evidence type="ECO:0000256" key="4">
    <source>
        <dbReference type="ARBA" id="ARBA00022723"/>
    </source>
</evidence>
<dbReference type="InterPro" id="IPR052115">
    <property type="entry name" value="NEXT_complex_subunit_ZCCHC8"/>
</dbReference>
<evidence type="ECO:0000256" key="2">
    <source>
        <dbReference type="ARBA" id="ARBA00007497"/>
    </source>
</evidence>
<dbReference type="InterPro" id="IPR006568">
    <property type="entry name" value="PSP_pro-rich"/>
</dbReference>
<dbReference type="Pfam" id="PF04046">
    <property type="entry name" value="PSP"/>
    <property type="match status" value="1"/>
</dbReference>
<proteinExistence type="inferred from homology"/>
<feature type="compositionally biased region" description="Basic and acidic residues" evidence="11">
    <location>
        <begin position="694"/>
        <end position="705"/>
    </location>
</feature>
<dbReference type="RefSeq" id="XP_018102248.1">
    <property type="nucleotide sequence ID" value="XM_018246759.2"/>
</dbReference>
<keyword evidence="7" id="KW-0539">Nucleus</keyword>
<feature type="compositionally biased region" description="Pro residues" evidence="11">
    <location>
        <begin position="467"/>
        <end position="516"/>
    </location>
</feature>
<evidence type="ECO:0000256" key="5">
    <source>
        <dbReference type="ARBA" id="ARBA00022771"/>
    </source>
</evidence>
<dbReference type="Pfam" id="PF00098">
    <property type="entry name" value="zf-CCHC"/>
    <property type="match status" value="1"/>
</dbReference>
<dbReference type="GO" id="GO:0008270">
    <property type="term" value="F:zinc ion binding"/>
    <property type="evidence" value="ECO:0007669"/>
    <property type="project" value="UniProtKB-KW"/>
</dbReference>
<evidence type="ECO:0000256" key="6">
    <source>
        <dbReference type="ARBA" id="ARBA00022833"/>
    </source>
</evidence>
<dbReference type="InterPro" id="IPR036875">
    <property type="entry name" value="Znf_CCHC_sf"/>
</dbReference>
<dbReference type="Proteomes" id="UP000186698">
    <property type="component" value="Chromosome 1L"/>
</dbReference>
<dbReference type="OrthoDB" id="8026949at2759"/>
<keyword evidence="6" id="KW-0862">Zinc</keyword>
<dbReference type="PANTHER" id="PTHR13316:SF0">
    <property type="entry name" value="ZINC FINGER CCHC DOMAIN-CONTAINING PROTEIN 8"/>
    <property type="match status" value="1"/>
</dbReference>
<dbReference type="PANTHER" id="PTHR13316">
    <property type="entry name" value="ZINC FINGER, CCHC DOMAIN CONTAINING 8"/>
    <property type="match status" value="1"/>
</dbReference>
<evidence type="ECO:0000256" key="1">
    <source>
        <dbReference type="ARBA" id="ARBA00004642"/>
    </source>
</evidence>
<organism evidence="12 13">
    <name type="scientific">Xenopus laevis</name>
    <name type="common">African clawed frog</name>
    <dbReference type="NCBI Taxonomy" id="8355"/>
    <lineage>
        <taxon>Eukaryota</taxon>
        <taxon>Metazoa</taxon>
        <taxon>Chordata</taxon>
        <taxon>Craniata</taxon>
        <taxon>Vertebrata</taxon>
        <taxon>Euteleostomi</taxon>
        <taxon>Amphibia</taxon>
        <taxon>Batrachia</taxon>
        <taxon>Anura</taxon>
        <taxon>Pipoidea</taxon>
        <taxon>Pipidae</taxon>
        <taxon>Xenopodinae</taxon>
        <taxon>Xenopus</taxon>
        <taxon>Xenopus</taxon>
    </lineage>
</organism>
<dbReference type="PROSITE" id="PS50158">
    <property type="entry name" value="ZF_CCHC"/>
    <property type="match status" value="1"/>
</dbReference>
<feature type="compositionally biased region" description="Low complexity" evidence="11">
    <location>
        <begin position="655"/>
        <end position="665"/>
    </location>
</feature>
<dbReference type="SMART" id="SM00343">
    <property type="entry name" value="ZnF_C2HC"/>
    <property type="match status" value="1"/>
</dbReference>
<evidence type="ECO:0000313" key="12">
    <source>
        <dbReference type="Proteomes" id="UP000186698"/>
    </source>
</evidence>
<sequence>MSIVALSLVGSKMAEVDFGDTELFEQLDGDLPASSVHVRFDSEGEANDVQELVSQHEETINRLSAENQELKRRLSLLNRPSGLPVEDKLDGPLLQILFMNHIISKQYHQEIEEFITSLFQKYEEHRKSNSEKTSFNIKPQPSSILLEENDDSDADTMKNIKQAFSVVGSVQYFKNFCLDKLGQPLLNENPQLTEGWDIPKYQQVFTQIVSLDGQEIQVKAKRPKPCCFNCGSEEHQMRDCPKPRDQAHINMKRKEFLDACGEAGNQNQQRYHAEEVEERFGKYKPGVISEELQEALGIMDKNLPPFIYRMRELGYPPGWLKEAELENSGLSLYDGKERLDASDGEIEDRDTEAKKHVSYDVSKLVNYPGFNISAPPDMFDEWQMFGSIPMQQAHQKDIFANYLTDSFPPGSSNKSNKRSSCQSSSSERKRQKTSGNHTVTSAVMDMDMESDEDMYHSRASKGYMFHPPLPPGSPSYGTPPPLPRGTPPSTPPNFIPPPPPTPTPPPLPKGTPPPTPNRDSPKVPPQVLDEDTWTLEELEEKQRLLWAQLDNGESTNSDCDAHTPITVSSVTSSPSRTELDIVTGRKAAPRQTAHELKSPCVITKLFVAEPEEGGPLIPEEGGPLIPEEGGPLIPEEGCPLIPEEGCPLIPEEGCPLIPEEGGPLIPEEDSETNEDSNECYVVEGNDIEVNKLSSKHENASEKNPSDEDATEEAACVEPSPKRSGVPDVSKFAEGITPFEYDNMSDSTGVYLRLRGLLKNSPRNVQKSKKQV</sequence>
<evidence type="ECO:0000313" key="14">
    <source>
        <dbReference type="Xenbase" id="XB-GENE-977405"/>
    </source>
</evidence>
<dbReference type="GO" id="GO:0005654">
    <property type="term" value="C:nucleoplasm"/>
    <property type="evidence" value="ECO:0007669"/>
    <property type="project" value="UniProtKB-SubCell"/>
</dbReference>
<dbReference type="SUPFAM" id="SSF57756">
    <property type="entry name" value="Retrovirus zinc finger-like domains"/>
    <property type="match status" value="1"/>
</dbReference>
<evidence type="ECO:0000256" key="9">
    <source>
        <dbReference type="ARBA" id="ARBA00045870"/>
    </source>
</evidence>
<name>A0A1L8I0Z0_XENLA</name>
<dbReference type="Bgee" id="446764">
    <property type="expression patterns" value="Expressed in blastula and 19 other cell types or tissues"/>
</dbReference>
<gene>
    <name evidence="13 14" type="primary">zcchc8.L</name>
    <name evidence="13" type="synonym">zcchc8</name>
</gene>
<feature type="compositionally biased region" description="Low complexity" evidence="11">
    <location>
        <begin position="563"/>
        <end position="576"/>
    </location>
</feature>
<keyword evidence="12" id="KW-1185">Reference proteome</keyword>
<feature type="region of interest" description="Disordered" evidence="11">
    <location>
        <begin position="461"/>
        <end position="532"/>
    </location>
</feature>
<dbReference type="STRING" id="8355.A0A1L8I0Z0"/>
<evidence type="ECO:0000256" key="11">
    <source>
        <dbReference type="SAM" id="MobiDB-lite"/>
    </source>
</evidence>
<accession>A0A1L8I0Z0</accession>
<dbReference type="OMA" id="DAEVPHG"/>
<comment type="similarity">
    <text evidence="2">Belongs to the ZCCHC8 family.</text>
</comment>
<keyword evidence="5" id="KW-0863">Zinc-finger</keyword>
<feature type="region of interest" description="Disordered" evidence="11">
    <location>
        <begin position="612"/>
        <end position="677"/>
    </location>
</feature>
<evidence type="ECO:0000256" key="3">
    <source>
        <dbReference type="ARBA" id="ARBA00022379"/>
    </source>
</evidence>
<evidence type="ECO:0000256" key="8">
    <source>
        <dbReference type="ARBA" id="ARBA00032546"/>
    </source>
</evidence>
<evidence type="ECO:0000313" key="13">
    <source>
        <dbReference type="RefSeq" id="XP_018102248.1"/>
    </source>
</evidence>
<dbReference type="CTD" id="446764"/>
<feature type="region of interest" description="Disordered" evidence="11">
    <location>
        <begin position="552"/>
        <end position="578"/>
    </location>
</feature>
<dbReference type="SMART" id="SM00581">
    <property type="entry name" value="PSP"/>
    <property type="match status" value="1"/>
</dbReference>
<feature type="compositionally biased region" description="Acidic residues" evidence="11">
    <location>
        <begin position="666"/>
        <end position="677"/>
    </location>
</feature>
<keyword evidence="4" id="KW-0479">Metal-binding</keyword>
<dbReference type="PaxDb" id="8355-A0A1L8I0Z0"/>
<dbReference type="GO" id="GO:0071013">
    <property type="term" value="C:catalytic step 2 spliceosome"/>
    <property type="evidence" value="ECO:0000318"/>
    <property type="project" value="GO_Central"/>
</dbReference>
<keyword evidence="10" id="KW-0175">Coiled coil</keyword>
<evidence type="ECO:0000256" key="7">
    <source>
        <dbReference type="ARBA" id="ARBA00023242"/>
    </source>
</evidence>
<feature type="compositionally biased region" description="Low complexity" evidence="11">
    <location>
        <begin position="411"/>
        <end position="425"/>
    </location>
</feature>
<comment type="subcellular location">
    <subcellularLocation>
        <location evidence="1">Nucleus</location>
        <location evidence="1">Nucleoplasm</location>
    </subcellularLocation>
</comment>
<dbReference type="GO" id="GO:0006396">
    <property type="term" value="P:RNA processing"/>
    <property type="evidence" value="ECO:0000318"/>
    <property type="project" value="GO_Central"/>
</dbReference>
<evidence type="ECO:0000256" key="10">
    <source>
        <dbReference type="SAM" id="Coils"/>
    </source>
</evidence>
<dbReference type="Xenbase" id="XB-GENE-977405">
    <property type="gene designation" value="zcchc8.L"/>
</dbReference>
<dbReference type="GO" id="GO:0003723">
    <property type="term" value="F:RNA binding"/>
    <property type="evidence" value="ECO:0000318"/>
    <property type="project" value="GO_Central"/>
</dbReference>
<feature type="region of interest" description="Disordered" evidence="11">
    <location>
        <begin position="402"/>
        <end position="444"/>
    </location>
</feature>
<dbReference type="AGR" id="Xenbase:XB-GENE-977405"/>
<reference evidence="13" key="1">
    <citation type="submission" date="2025-08" db="UniProtKB">
        <authorList>
            <consortium name="RefSeq"/>
        </authorList>
    </citation>
    <scope>IDENTIFICATION</scope>
    <source>
        <strain evidence="13">J_2021</strain>
        <tissue evidence="13">Erythrocytes</tissue>
    </source>
</reference>